<dbReference type="EMBL" id="DXAZ01000141">
    <property type="protein sequence ID" value="HIZ71770.1"/>
    <property type="molecule type" value="Genomic_DNA"/>
</dbReference>
<reference evidence="1" key="2">
    <citation type="submission" date="2021-04" db="EMBL/GenBank/DDBJ databases">
        <authorList>
            <person name="Gilroy R."/>
        </authorList>
    </citation>
    <scope>NUCLEOTIDE SEQUENCE</scope>
    <source>
        <strain evidence="1">CHK169-4300</strain>
    </source>
</reference>
<gene>
    <name evidence="1" type="ORF">H9808_08430</name>
</gene>
<dbReference type="AlphaFoldDB" id="A0A9D2G429"/>
<dbReference type="Proteomes" id="UP000824106">
    <property type="component" value="Unassembled WGS sequence"/>
</dbReference>
<reference evidence="1" key="1">
    <citation type="journal article" date="2021" name="PeerJ">
        <title>Extensive microbial diversity within the chicken gut microbiome revealed by metagenomics and culture.</title>
        <authorList>
            <person name="Gilroy R."/>
            <person name="Ravi A."/>
            <person name="Getino M."/>
            <person name="Pursley I."/>
            <person name="Horton D.L."/>
            <person name="Alikhan N.F."/>
            <person name="Baker D."/>
            <person name="Gharbi K."/>
            <person name="Hall N."/>
            <person name="Watson M."/>
            <person name="Adriaenssens E.M."/>
            <person name="Foster-Nyarko E."/>
            <person name="Jarju S."/>
            <person name="Secka A."/>
            <person name="Antonio M."/>
            <person name="Oren A."/>
            <person name="Chaudhuri R.R."/>
            <person name="La Ragione R."/>
            <person name="Hildebrand F."/>
            <person name="Pallen M.J."/>
        </authorList>
    </citation>
    <scope>NUCLEOTIDE SEQUENCE</scope>
    <source>
        <strain evidence="1">CHK169-4300</strain>
    </source>
</reference>
<name>A0A9D2G429_9LACT</name>
<evidence type="ECO:0000313" key="1">
    <source>
        <dbReference type="EMBL" id="HIZ71770.1"/>
    </source>
</evidence>
<evidence type="ECO:0000313" key="2">
    <source>
        <dbReference type="Proteomes" id="UP000824106"/>
    </source>
</evidence>
<sequence length="58" mass="6771">MCIKNIIINFEDDDRAVAIDGYEVAFYGQEKTLLIKEFELVKEIQTVVARFYPIGDER</sequence>
<comment type="caution">
    <text evidence="1">The sequence shown here is derived from an EMBL/GenBank/DDBJ whole genome shotgun (WGS) entry which is preliminary data.</text>
</comment>
<protein>
    <submittedName>
        <fullName evidence="1">Uncharacterized protein</fullName>
    </submittedName>
</protein>
<accession>A0A9D2G429</accession>
<proteinExistence type="predicted"/>
<organism evidence="1 2">
    <name type="scientific">Candidatus Atopostipes pullistercoris</name>
    <dbReference type="NCBI Taxonomy" id="2838467"/>
    <lineage>
        <taxon>Bacteria</taxon>
        <taxon>Bacillati</taxon>
        <taxon>Bacillota</taxon>
        <taxon>Bacilli</taxon>
        <taxon>Lactobacillales</taxon>
        <taxon>Carnobacteriaceae</taxon>
        <taxon>Atopostipes</taxon>
    </lineage>
</organism>